<dbReference type="PANTHER" id="PTHR33529">
    <property type="entry name" value="SLR0882 PROTEIN-RELATED"/>
    <property type="match status" value="1"/>
</dbReference>
<dbReference type="PANTHER" id="PTHR33529:SF7">
    <property type="entry name" value="LIPOPOLYSACCHARIDE EXPORT SYSTEM PERMEASE PROTEIN LPTF"/>
    <property type="match status" value="1"/>
</dbReference>
<evidence type="ECO:0000256" key="8">
    <source>
        <dbReference type="ARBA" id="ARBA00023136"/>
    </source>
</evidence>
<dbReference type="EMBL" id="PEOG01000063">
    <property type="protein sequence ID" value="PIM51476.1"/>
    <property type="molecule type" value="Genomic_DNA"/>
</dbReference>
<keyword evidence="7 9" id="KW-1133">Transmembrane helix</keyword>
<feature type="transmembrane region" description="Helical" evidence="9">
    <location>
        <begin position="52"/>
        <end position="77"/>
    </location>
</feature>
<feature type="transmembrane region" description="Helical" evidence="9">
    <location>
        <begin position="98"/>
        <end position="123"/>
    </location>
</feature>
<name>A0A2G9C4W8_9BURK</name>
<keyword evidence="8 9" id="KW-0472">Membrane</keyword>
<proteinExistence type="predicted"/>
<evidence type="ECO:0000256" key="5">
    <source>
        <dbReference type="ARBA" id="ARBA00022519"/>
    </source>
</evidence>
<organism evidence="10 11">
    <name type="scientific">Roseateles chitinivorans</name>
    <dbReference type="NCBI Taxonomy" id="2917965"/>
    <lineage>
        <taxon>Bacteria</taxon>
        <taxon>Pseudomonadati</taxon>
        <taxon>Pseudomonadota</taxon>
        <taxon>Betaproteobacteria</taxon>
        <taxon>Burkholderiales</taxon>
        <taxon>Sphaerotilaceae</taxon>
        <taxon>Roseateles</taxon>
    </lineage>
</organism>
<dbReference type="Proteomes" id="UP000231501">
    <property type="component" value="Unassembled WGS sequence"/>
</dbReference>
<comment type="subcellular location">
    <subcellularLocation>
        <location evidence="1">Cell inner membrane</location>
        <topology evidence="1">Multi-pass membrane protein</topology>
    </subcellularLocation>
</comment>
<feature type="transmembrane region" description="Helical" evidence="9">
    <location>
        <begin position="12"/>
        <end position="32"/>
    </location>
</feature>
<evidence type="ECO:0000313" key="11">
    <source>
        <dbReference type="Proteomes" id="UP000231501"/>
    </source>
</evidence>
<evidence type="ECO:0000256" key="3">
    <source>
        <dbReference type="ARBA" id="ARBA00022448"/>
    </source>
</evidence>
<feature type="transmembrane region" description="Helical" evidence="9">
    <location>
        <begin position="265"/>
        <end position="286"/>
    </location>
</feature>
<keyword evidence="11" id="KW-1185">Reference proteome</keyword>
<evidence type="ECO:0000256" key="9">
    <source>
        <dbReference type="SAM" id="Phobius"/>
    </source>
</evidence>
<evidence type="ECO:0000256" key="2">
    <source>
        <dbReference type="ARBA" id="ARBA00014213"/>
    </source>
</evidence>
<feature type="transmembrane region" description="Helical" evidence="9">
    <location>
        <begin position="298"/>
        <end position="320"/>
    </location>
</feature>
<keyword evidence="5" id="KW-0997">Cell inner membrane</keyword>
<dbReference type="AlphaFoldDB" id="A0A2G9C4W8"/>
<dbReference type="NCBIfam" id="TIGR04407">
    <property type="entry name" value="LptF_YjgP"/>
    <property type="match status" value="1"/>
</dbReference>
<dbReference type="OrthoDB" id="9778062at2"/>
<reference evidence="10 11" key="1">
    <citation type="submission" date="2017-11" db="EMBL/GenBank/DDBJ databases">
        <title>Draft genome sequence of Mitsuaria sp. HWN-4.</title>
        <authorList>
            <person name="Gundlapally S.R."/>
        </authorList>
    </citation>
    <scope>NUCLEOTIDE SEQUENCE [LARGE SCALE GENOMIC DNA]</scope>
    <source>
        <strain evidence="10 11">HWN-4</strain>
    </source>
</reference>
<dbReference type="GO" id="GO:0015920">
    <property type="term" value="P:lipopolysaccharide transport"/>
    <property type="evidence" value="ECO:0007669"/>
    <property type="project" value="TreeGrafter"/>
</dbReference>
<dbReference type="GO" id="GO:0055085">
    <property type="term" value="P:transmembrane transport"/>
    <property type="evidence" value="ECO:0007669"/>
    <property type="project" value="InterPro"/>
</dbReference>
<keyword evidence="4" id="KW-1003">Cell membrane</keyword>
<evidence type="ECO:0000256" key="6">
    <source>
        <dbReference type="ARBA" id="ARBA00022692"/>
    </source>
</evidence>
<keyword evidence="3" id="KW-0813">Transport</keyword>
<evidence type="ECO:0000313" key="10">
    <source>
        <dbReference type="EMBL" id="PIM51476.1"/>
    </source>
</evidence>
<comment type="caution">
    <text evidence="10">The sequence shown here is derived from an EMBL/GenBank/DDBJ whole genome shotgun (WGS) entry which is preliminary data.</text>
</comment>
<sequence>MLFDSSVRKELARSFGLAFVVILTIVVTMLLVRSLGMAAKGTVAPQHVLLSLGYLALAQLPVMLSLSLFVAVVMSLGRMYKESEMTIWFASGLGLTRFVRPVLTMASPVLVVVTVLMTIVWPWSNENSAQLREQFEQRSDLSRVAPGQFQTSNDGSRVFFIERDPADEAAARNVFIMNNTEHLESVTTSARGALQYKNNQRVLVLEHGQRNDVDLRNGDKSVARFQQYQVVVDDEVMRAGGKRAPKTRPTLDLLGDRTPQNDGELAWRFGMILGCVNLVLLGIGISATNPRRASNWNLLFALLAFIVYFNLINLTQTWVVGNKMKLGSAMLALHGGAFLVTMLLLLWREQGARLGAPRSGVLPAPPENPAYAETVLAPVPAGVVIAPASMSSSTPGVPT</sequence>
<evidence type="ECO:0000256" key="1">
    <source>
        <dbReference type="ARBA" id="ARBA00004429"/>
    </source>
</evidence>
<dbReference type="Pfam" id="PF03739">
    <property type="entry name" value="LptF_LptG"/>
    <property type="match status" value="1"/>
</dbReference>
<accession>A0A2G9C4W8</accession>
<evidence type="ECO:0000256" key="7">
    <source>
        <dbReference type="ARBA" id="ARBA00022989"/>
    </source>
</evidence>
<dbReference type="InterPro" id="IPR030922">
    <property type="entry name" value="LptF"/>
</dbReference>
<dbReference type="InterPro" id="IPR005495">
    <property type="entry name" value="LptG/LptF_permease"/>
</dbReference>
<dbReference type="GO" id="GO:0043190">
    <property type="term" value="C:ATP-binding cassette (ABC) transporter complex"/>
    <property type="evidence" value="ECO:0007669"/>
    <property type="project" value="InterPro"/>
</dbReference>
<feature type="transmembrane region" description="Helical" evidence="9">
    <location>
        <begin position="326"/>
        <end position="347"/>
    </location>
</feature>
<evidence type="ECO:0000256" key="4">
    <source>
        <dbReference type="ARBA" id="ARBA00022475"/>
    </source>
</evidence>
<protein>
    <recommendedName>
        <fullName evidence="2">Lipopolysaccharide export system permease protein LptF</fullName>
    </recommendedName>
</protein>
<gene>
    <name evidence="10" type="primary">lptF</name>
    <name evidence="10" type="ORF">CS062_19585</name>
</gene>
<keyword evidence="6 9" id="KW-0812">Transmembrane</keyword>